<keyword evidence="3" id="KW-1185">Reference proteome</keyword>
<proteinExistence type="predicted"/>
<dbReference type="OrthoDB" id="1045822at2759"/>
<evidence type="ECO:0000256" key="1">
    <source>
        <dbReference type="SAM" id="MobiDB-lite"/>
    </source>
</evidence>
<dbReference type="PANTHER" id="PTHR15907">
    <property type="entry name" value="DUF614 FAMILY PROTEIN-RELATED"/>
    <property type="match status" value="1"/>
</dbReference>
<dbReference type="Pfam" id="PF04749">
    <property type="entry name" value="PLAC8"/>
    <property type="match status" value="1"/>
</dbReference>
<dbReference type="EMBL" id="HF935375">
    <property type="protein sequence ID" value="CCX07782.1"/>
    <property type="molecule type" value="Genomic_DNA"/>
</dbReference>
<dbReference type="AlphaFoldDB" id="U4LBU7"/>
<evidence type="ECO:0000313" key="3">
    <source>
        <dbReference type="Proteomes" id="UP000018144"/>
    </source>
</evidence>
<dbReference type="Proteomes" id="UP000018144">
    <property type="component" value="Unassembled WGS sequence"/>
</dbReference>
<feature type="region of interest" description="Disordered" evidence="1">
    <location>
        <begin position="1"/>
        <end position="40"/>
    </location>
</feature>
<evidence type="ECO:0000313" key="2">
    <source>
        <dbReference type="EMBL" id="CCX07782.1"/>
    </source>
</evidence>
<dbReference type="STRING" id="1076935.U4LBU7"/>
<protein>
    <submittedName>
        <fullName evidence="2">Similar to Protein PLANT CADMIUM RESISTANCE 7 acc. no. Q9LS43</fullName>
    </submittedName>
</protein>
<accession>U4LBU7</accession>
<dbReference type="InterPro" id="IPR006461">
    <property type="entry name" value="PLAC_motif_containing"/>
</dbReference>
<reference evidence="2 3" key="1">
    <citation type="journal article" date="2013" name="PLoS Genet.">
        <title>The genome and development-dependent transcriptomes of Pyronema confluens: a window into fungal evolution.</title>
        <authorList>
            <person name="Traeger S."/>
            <person name="Altegoer F."/>
            <person name="Freitag M."/>
            <person name="Gabaldon T."/>
            <person name="Kempken F."/>
            <person name="Kumar A."/>
            <person name="Marcet-Houben M."/>
            <person name="Poggeler S."/>
            <person name="Stajich J.E."/>
            <person name="Nowrousian M."/>
        </authorList>
    </citation>
    <scope>NUCLEOTIDE SEQUENCE [LARGE SCALE GENOMIC DNA]</scope>
    <source>
        <strain evidence="3">CBS 100304</strain>
        <tissue evidence="2">Vegetative mycelium</tissue>
    </source>
</reference>
<gene>
    <name evidence="2" type="ORF">PCON_07371</name>
</gene>
<organism evidence="2 3">
    <name type="scientific">Pyronema omphalodes (strain CBS 100304)</name>
    <name type="common">Pyronema confluens</name>
    <dbReference type="NCBI Taxonomy" id="1076935"/>
    <lineage>
        <taxon>Eukaryota</taxon>
        <taxon>Fungi</taxon>
        <taxon>Dikarya</taxon>
        <taxon>Ascomycota</taxon>
        <taxon>Pezizomycotina</taxon>
        <taxon>Pezizomycetes</taxon>
        <taxon>Pezizales</taxon>
        <taxon>Pyronemataceae</taxon>
        <taxon>Pyronema</taxon>
    </lineage>
</organism>
<name>U4LBU7_PYROM</name>
<sequence>MSSSIPAAATDSKTAHLLQEEEPAPIEAPPSYADSSKPAPPVIGDGNVFSDLPRPGMTRPGMTYGPGQAQVYIPRDRKGTWSFGLFSCFSDPAAAIKACFCPCVSYGQTRHRLHNPNSEAPVFSTPCLGYCLTGSFIPGAESIFGLLNRNELRQRLDIDQPPQRIVLPGGRTAPPNNVSMFEGVQSAIGFAHDSAAHLFCGCCALTQEDREVRLWERQMEEEGLSDLRGLRQDEEEAVLAEGDHLLGSERSELRGLRG</sequence>
<dbReference type="OMA" id="CERVPFP"/>